<dbReference type="EMBL" id="JAUUTY010000001">
    <property type="protein sequence ID" value="KAK1692488.1"/>
    <property type="molecule type" value="Genomic_DNA"/>
</dbReference>
<dbReference type="PANTHER" id="PTHR42851">
    <property type="entry name" value="ALDOLASE-RELATED"/>
    <property type="match status" value="1"/>
</dbReference>
<evidence type="ECO:0000313" key="4">
    <source>
        <dbReference type="Proteomes" id="UP001231189"/>
    </source>
</evidence>
<evidence type="ECO:0000313" key="3">
    <source>
        <dbReference type="EMBL" id="KAK1692488.1"/>
    </source>
</evidence>
<dbReference type="Pfam" id="PF00855">
    <property type="entry name" value="PWWP"/>
    <property type="match status" value="1"/>
</dbReference>
<name>A0AAD8TUT4_LOLMU</name>
<protein>
    <recommendedName>
        <fullName evidence="2">PWWP domain-containing protein</fullName>
    </recommendedName>
</protein>
<dbReference type="SUPFAM" id="SSF63748">
    <property type="entry name" value="Tudor/PWWP/MBT"/>
    <property type="match status" value="1"/>
</dbReference>
<dbReference type="InterPro" id="IPR000313">
    <property type="entry name" value="PWWP_dom"/>
</dbReference>
<feature type="domain" description="PWWP" evidence="2">
    <location>
        <begin position="82"/>
        <end position="144"/>
    </location>
</feature>
<dbReference type="PANTHER" id="PTHR42851:SF5">
    <property type="entry name" value="OS05G0122500 PROTEIN"/>
    <property type="match status" value="1"/>
</dbReference>
<dbReference type="Gene3D" id="2.30.30.140">
    <property type="match status" value="1"/>
</dbReference>
<gene>
    <name evidence="3" type="ORF">QYE76_009185</name>
</gene>
<evidence type="ECO:0000256" key="1">
    <source>
        <dbReference type="SAM" id="MobiDB-lite"/>
    </source>
</evidence>
<accession>A0AAD8TUT4</accession>
<feature type="region of interest" description="Disordered" evidence="1">
    <location>
        <begin position="350"/>
        <end position="372"/>
    </location>
</feature>
<feature type="region of interest" description="Disordered" evidence="1">
    <location>
        <begin position="1"/>
        <end position="23"/>
    </location>
</feature>
<comment type="caution">
    <text evidence="3">The sequence shown here is derived from an EMBL/GenBank/DDBJ whole genome shotgun (WGS) entry which is preliminary data.</text>
</comment>
<dbReference type="Proteomes" id="UP001231189">
    <property type="component" value="Unassembled WGS sequence"/>
</dbReference>
<dbReference type="PROSITE" id="PS50812">
    <property type="entry name" value="PWWP"/>
    <property type="match status" value="1"/>
</dbReference>
<reference evidence="3" key="1">
    <citation type="submission" date="2023-07" db="EMBL/GenBank/DDBJ databases">
        <title>A chromosome-level genome assembly of Lolium multiflorum.</title>
        <authorList>
            <person name="Chen Y."/>
            <person name="Copetti D."/>
            <person name="Kolliker R."/>
            <person name="Studer B."/>
        </authorList>
    </citation>
    <scope>NUCLEOTIDE SEQUENCE</scope>
    <source>
        <strain evidence="3">02402/16</strain>
        <tissue evidence="3">Leaf</tissue>
    </source>
</reference>
<evidence type="ECO:0000259" key="2">
    <source>
        <dbReference type="PROSITE" id="PS50812"/>
    </source>
</evidence>
<keyword evidence="4" id="KW-1185">Reference proteome</keyword>
<dbReference type="InterPro" id="IPR053063">
    <property type="entry name" value="PWWP_domain_containing_PDP"/>
</dbReference>
<organism evidence="3 4">
    <name type="scientific">Lolium multiflorum</name>
    <name type="common">Italian ryegrass</name>
    <name type="synonym">Lolium perenne subsp. multiflorum</name>
    <dbReference type="NCBI Taxonomy" id="4521"/>
    <lineage>
        <taxon>Eukaryota</taxon>
        <taxon>Viridiplantae</taxon>
        <taxon>Streptophyta</taxon>
        <taxon>Embryophyta</taxon>
        <taxon>Tracheophyta</taxon>
        <taxon>Spermatophyta</taxon>
        <taxon>Magnoliopsida</taxon>
        <taxon>Liliopsida</taxon>
        <taxon>Poales</taxon>
        <taxon>Poaceae</taxon>
        <taxon>BOP clade</taxon>
        <taxon>Pooideae</taxon>
        <taxon>Poodae</taxon>
        <taxon>Poeae</taxon>
        <taxon>Poeae Chloroplast Group 2 (Poeae type)</taxon>
        <taxon>Loliodinae</taxon>
        <taxon>Loliinae</taxon>
        <taxon>Lolium</taxon>
    </lineage>
</organism>
<proteinExistence type="predicted"/>
<dbReference type="AlphaFoldDB" id="A0AAD8TUT4"/>
<dbReference type="CDD" id="cd05162">
    <property type="entry name" value="PWWP"/>
    <property type="match status" value="1"/>
</dbReference>
<sequence>MAPEEGAAAAKNVDECHGSAGGRPARLRVMHPDVADLLHGAHVRRTNKLAAPARAATDVPALYYDCPFEEDEEGDRGGLAEAPRLVWAKVRGHPWWPAQVFDPADASALALGARRRRGSALVACFWDKTFAWVADEGALLPFRDGFPDLAAIQSRAQFGGTTLSPFASAVDAALGEVARRVEAGLSCECAISDGVDKRQAIDNAGVRSGAHGAVVDAAFARDALQGEAFVGYLSELAVEPLAGADRVDLTVATAQLRAFTRWRGARGLPVYTACFGIDDGAMDATPRRASGSAKRKRAKGGDVVDKWSISRCSKCGTDDAMELEDYEPTPQPLSHQMTTKMGKLMSQAARQMSRSPPVKRRVGRNTPKANPGVLTSCTGASADHHPSTKLQNGGGHLKDEPLLAGLVLNFAGKNAVPPARDLIKIFCQFGPIMEARAESSSVALVVFKKSADAETAFSGTAKIGALIENLVSFRLSYSLSVAAPIDPPECTLSTDEDVL</sequence>